<name>K2P0J1_9HYPH</name>
<dbReference type="EMBL" id="AMSI01000014">
    <property type="protein sequence ID" value="EKF40856.1"/>
    <property type="molecule type" value="Genomic_DNA"/>
</dbReference>
<dbReference type="STRING" id="721133.SAMN05216176_102647"/>
<protein>
    <submittedName>
        <fullName evidence="1">Uncharacterized protein</fullName>
    </submittedName>
</protein>
<dbReference type="PATRIC" id="fig|1231190.3.peg.3763"/>
<gene>
    <name evidence="1" type="ORF">NA8A_18232</name>
</gene>
<reference evidence="1 2" key="1">
    <citation type="journal article" date="2012" name="J. Bacteriol.">
        <title>Genome Sequence of Nitratireductor indicus Type Strain C115.</title>
        <authorList>
            <person name="Lai Q."/>
            <person name="Li G."/>
            <person name="Yu Z."/>
            <person name="Shao Z."/>
        </authorList>
    </citation>
    <scope>NUCLEOTIDE SEQUENCE [LARGE SCALE GENOMIC DNA]</scope>
    <source>
        <strain evidence="1 2">C115</strain>
    </source>
</reference>
<organism evidence="1 2">
    <name type="scientific">Nitratireductor indicus C115</name>
    <dbReference type="NCBI Taxonomy" id="1231190"/>
    <lineage>
        <taxon>Bacteria</taxon>
        <taxon>Pseudomonadati</taxon>
        <taxon>Pseudomonadota</taxon>
        <taxon>Alphaproteobacteria</taxon>
        <taxon>Hyphomicrobiales</taxon>
        <taxon>Phyllobacteriaceae</taxon>
        <taxon>Nitratireductor</taxon>
    </lineage>
</organism>
<keyword evidence="2" id="KW-1185">Reference proteome</keyword>
<proteinExistence type="predicted"/>
<evidence type="ECO:0000313" key="1">
    <source>
        <dbReference type="EMBL" id="EKF40856.1"/>
    </source>
</evidence>
<sequence>MKLELETMGFDREDTGNWFAEFTVRGEQNQEVLRFSEAVFAGKNGNETQRYQDFPAKEAMEKLFAKAKDRLRKAAESI</sequence>
<dbReference type="RefSeq" id="WP_009451848.1">
    <property type="nucleotide sequence ID" value="NZ_AMSI01000014.1"/>
</dbReference>
<accession>K2P0J1</accession>
<dbReference type="Proteomes" id="UP000007374">
    <property type="component" value="Unassembled WGS sequence"/>
</dbReference>
<dbReference type="AlphaFoldDB" id="K2P0J1"/>
<evidence type="ECO:0000313" key="2">
    <source>
        <dbReference type="Proteomes" id="UP000007374"/>
    </source>
</evidence>
<comment type="caution">
    <text evidence="1">The sequence shown here is derived from an EMBL/GenBank/DDBJ whole genome shotgun (WGS) entry which is preliminary data.</text>
</comment>